<sequence length="66" mass="7230">MGSVKRVETLLKTIDIGESEAIILAQEMGAQLLIMDERKGRAVVNSYNIKTTGILGLLIKAKEKND</sequence>
<dbReference type="AlphaFoldDB" id="A0A3B0Y105"/>
<dbReference type="InterPro" id="IPR021799">
    <property type="entry name" value="PIN-like_prokaryotic"/>
</dbReference>
<name>A0A3B0Y105_9ZZZZ</name>
<organism evidence="1">
    <name type="scientific">hydrothermal vent metagenome</name>
    <dbReference type="NCBI Taxonomy" id="652676"/>
    <lineage>
        <taxon>unclassified sequences</taxon>
        <taxon>metagenomes</taxon>
        <taxon>ecological metagenomes</taxon>
    </lineage>
</organism>
<proteinExistence type="predicted"/>
<dbReference type="PANTHER" id="PTHR39550:SF1">
    <property type="entry name" value="SLL0658 PROTEIN"/>
    <property type="match status" value="1"/>
</dbReference>
<evidence type="ECO:0000313" key="1">
    <source>
        <dbReference type="EMBL" id="VAW69072.1"/>
    </source>
</evidence>
<dbReference type="PANTHER" id="PTHR39550">
    <property type="entry name" value="SLL0658 PROTEIN"/>
    <property type="match status" value="1"/>
</dbReference>
<gene>
    <name evidence="1" type="ORF">MNBD_GAMMA09-1490</name>
</gene>
<dbReference type="EMBL" id="UOFI01000144">
    <property type="protein sequence ID" value="VAW69072.1"/>
    <property type="molecule type" value="Genomic_DNA"/>
</dbReference>
<accession>A0A3B0Y105</accession>
<dbReference type="Pfam" id="PF11848">
    <property type="entry name" value="DUF3368"/>
    <property type="match status" value="1"/>
</dbReference>
<reference evidence="1" key="1">
    <citation type="submission" date="2018-06" db="EMBL/GenBank/DDBJ databases">
        <authorList>
            <person name="Zhirakovskaya E."/>
        </authorList>
    </citation>
    <scope>NUCLEOTIDE SEQUENCE</scope>
</reference>
<protein>
    <submittedName>
        <fullName evidence="1">Uncharacterized protein</fullName>
    </submittedName>
</protein>